<dbReference type="KEGG" id="agv:OJF2_44270"/>
<proteinExistence type="predicted"/>
<evidence type="ECO:0000313" key="3">
    <source>
        <dbReference type="Proteomes" id="UP000324233"/>
    </source>
</evidence>
<feature type="chain" id="PRO_5023076893" evidence="1">
    <location>
        <begin position="26"/>
        <end position="386"/>
    </location>
</feature>
<evidence type="ECO:0000313" key="2">
    <source>
        <dbReference type="EMBL" id="QEH35870.1"/>
    </source>
</evidence>
<accession>A0A5B9W7G6</accession>
<dbReference type="OrthoDB" id="263947at2"/>
<reference evidence="2 3" key="1">
    <citation type="submission" date="2019-08" db="EMBL/GenBank/DDBJ databases">
        <title>Deep-cultivation of Planctomycetes and their phenomic and genomic characterization uncovers novel biology.</title>
        <authorList>
            <person name="Wiegand S."/>
            <person name="Jogler M."/>
            <person name="Boedeker C."/>
            <person name="Pinto D."/>
            <person name="Vollmers J."/>
            <person name="Rivas-Marin E."/>
            <person name="Kohn T."/>
            <person name="Peeters S.H."/>
            <person name="Heuer A."/>
            <person name="Rast P."/>
            <person name="Oberbeckmann S."/>
            <person name="Bunk B."/>
            <person name="Jeske O."/>
            <person name="Meyerdierks A."/>
            <person name="Storesund J.E."/>
            <person name="Kallscheuer N."/>
            <person name="Luecker S."/>
            <person name="Lage O.M."/>
            <person name="Pohl T."/>
            <person name="Merkel B.J."/>
            <person name="Hornburger P."/>
            <person name="Mueller R.-W."/>
            <person name="Bruemmer F."/>
            <person name="Labrenz M."/>
            <person name="Spormann A.M."/>
            <person name="Op den Camp H."/>
            <person name="Overmann J."/>
            <person name="Amann R."/>
            <person name="Jetten M.S.M."/>
            <person name="Mascher T."/>
            <person name="Medema M.H."/>
            <person name="Devos D.P."/>
            <person name="Kaster A.-K."/>
            <person name="Ovreas L."/>
            <person name="Rohde M."/>
            <person name="Galperin M.Y."/>
            <person name="Jogler C."/>
        </authorList>
    </citation>
    <scope>NUCLEOTIDE SEQUENCE [LARGE SCALE GENOMIC DNA]</scope>
    <source>
        <strain evidence="2 3">OJF2</strain>
    </source>
</reference>
<keyword evidence="1" id="KW-0732">Signal</keyword>
<name>A0A5B9W7G6_9BACT</name>
<feature type="signal peptide" evidence="1">
    <location>
        <begin position="1"/>
        <end position="25"/>
    </location>
</feature>
<protein>
    <submittedName>
        <fullName evidence="2">Uncharacterized protein</fullName>
    </submittedName>
</protein>
<dbReference type="Proteomes" id="UP000324233">
    <property type="component" value="Chromosome"/>
</dbReference>
<dbReference type="AlphaFoldDB" id="A0A5B9W7G6"/>
<dbReference type="RefSeq" id="WP_148595614.1">
    <property type="nucleotide sequence ID" value="NZ_CP042997.1"/>
</dbReference>
<organism evidence="2 3">
    <name type="scientific">Aquisphaera giovannonii</name>
    <dbReference type="NCBI Taxonomy" id="406548"/>
    <lineage>
        <taxon>Bacteria</taxon>
        <taxon>Pseudomonadati</taxon>
        <taxon>Planctomycetota</taxon>
        <taxon>Planctomycetia</taxon>
        <taxon>Isosphaerales</taxon>
        <taxon>Isosphaeraceae</taxon>
        <taxon>Aquisphaera</taxon>
    </lineage>
</organism>
<keyword evidence="3" id="KW-1185">Reference proteome</keyword>
<dbReference type="EMBL" id="CP042997">
    <property type="protein sequence ID" value="QEH35870.1"/>
    <property type="molecule type" value="Genomic_DNA"/>
</dbReference>
<gene>
    <name evidence="2" type="ORF">OJF2_44270</name>
</gene>
<sequence precursor="true">MTMSVAHALLSIALGLIEAPATVPAAGAPPAEAAHRPPANAALQYWQAFALMPAPDGDREGRLSRWNDDPLDGRALELASSFEGSRLYLLRGAALGACDWGLDYEDGIQLLLPHLGRARDLARMAALHARRELGQGRPEAAAEDAKAILSLARHVGSDPIAISILVRFAIEDVAIDLAASHLAELRPLAPGILSAYEALPPGATFERAFLTTEKEHTVRWLVRRMKEAEAKRPGSWRTVWKSVTDRPDGLEAINRVDSLDDAVRLTEDLVPLCDELAALSALPPAEFDARYPDFRRRLKQDHPLAGYLLTTPDTVLAAQRRNRARIELLRAAVVVDRDGPAKLADIKDPFGPGPFAYRATDAGFELSSALLSAGKPVTLAVRRTGR</sequence>
<evidence type="ECO:0000256" key="1">
    <source>
        <dbReference type="SAM" id="SignalP"/>
    </source>
</evidence>